<feature type="domain" description="Aminoacyl-transfer RNA synthetases class-II family profile" evidence="3">
    <location>
        <begin position="18"/>
        <end position="275"/>
    </location>
</feature>
<dbReference type="GO" id="GO:0006427">
    <property type="term" value="P:histidyl-tRNA aminoacylation"/>
    <property type="evidence" value="ECO:0007669"/>
    <property type="project" value="TreeGrafter"/>
</dbReference>
<evidence type="ECO:0000256" key="2">
    <source>
        <dbReference type="ARBA" id="ARBA00017399"/>
    </source>
</evidence>
<dbReference type="InterPro" id="IPR006195">
    <property type="entry name" value="aa-tRNA-synth_II"/>
</dbReference>
<dbReference type="AlphaFoldDB" id="A0A9D2KBI2"/>
<comment type="caution">
    <text evidence="4">The sequence shown here is derived from an EMBL/GenBank/DDBJ whole genome shotgun (WGS) entry which is preliminary data.</text>
</comment>
<dbReference type="Proteomes" id="UP000824176">
    <property type="component" value="Unassembled WGS sequence"/>
</dbReference>
<reference evidence="4" key="1">
    <citation type="journal article" date="2021" name="PeerJ">
        <title>Extensive microbial diversity within the chicken gut microbiome revealed by metagenomics and culture.</title>
        <authorList>
            <person name="Gilroy R."/>
            <person name="Ravi A."/>
            <person name="Getino M."/>
            <person name="Pursley I."/>
            <person name="Horton D.L."/>
            <person name="Alikhan N.F."/>
            <person name="Baker D."/>
            <person name="Gharbi K."/>
            <person name="Hall N."/>
            <person name="Watson M."/>
            <person name="Adriaenssens E.M."/>
            <person name="Foster-Nyarko E."/>
            <person name="Jarju S."/>
            <person name="Secka A."/>
            <person name="Antonio M."/>
            <person name="Oren A."/>
            <person name="Chaudhuri R.R."/>
            <person name="La Ragione R."/>
            <person name="Hildebrand F."/>
            <person name="Pallen M.J."/>
        </authorList>
    </citation>
    <scope>NUCLEOTIDE SEQUENCE</scope>
    <source>
        <strain evidence="4">ChiW4-1371</strain>
    </source>
</reference>
<evidence type="ECO:0000313" key="4">
    <source>
        <dbReference type="EMBL" id="HIZ88807.1"/>
    </source>
</evidence>
<keyword evidence="4" id="KW-0808">Transferase</keyword>
<reference evidence="4" key="2">
    <citation type="submission" date="2021-04" db="EMBL/GenBank/DDBJ databases">
        <authorList>
            <person name="Gilroy R."/>
        </authorList>
    </citation>
    <scope>NUCLEOTIDE SEQUENCE</scope>
    <source>
        <strain evidence="4">ChiW4-1371</strain>
    </source>
</reference>
<evidence type="ECO:0000259" key="3">
    <source>
        <dbReference type="PROSITE" id="PS50862"/>
    </source>
</evidence>
<protein>
    <recommendedName>
        <fullName evidence="2">Histidine--tRNA ligase</fullName>
    </recommendedName>
</protein>
<proteinExistence type="predicted"/>
<dbReference type="Gene3D" id="3.30.930.10">
    <property type="entry name" value="Bira Bifunctional Protein, Domain 2"/>
    <property type="match status" value="1"/>
</dbReference>
<dbReference type="GO" id="GO:0005737">
    <property type="term" value="C:cytoplasm"/>
    <property type="evidence" value="ECO:0007669"/>
    <property type="project" value="InterPro"/>
</dbReference>
<dbReference type="InterPro" id="IPR041715">
    <property type="entry name" value="HisRS-like_core"/>
</dbReference>
<name>A0A9D2KBI2_9BACT</name>
<dbReference type="EMBL" id="DXAQ01000036">
    <property type="protein sequence ID" value="HIZ88807.1"/>
    <property type="molecule type" value="Genomic_DNA"/>
</dbReference>
<dbReference type="PANTHER" id="PTHR43707">
    <property type="entry name" value="HISTIDYL-TRNA SYNTHETASE"/>
    <property type="match status" value="1"/>
</dbReference>
<feature type="non-terminal residue" evidence="4">
    <location>
        <position position="275"/>
    </location>
</feature>
<dbReference type="PANTHER" id="PTHR43707:SF1">
    <property type="entry name" value="HISTIDINE--TRNA LIGASE, MITOCHONDRIAL-RELATED"/>
    <property type="match status" value="1"/>
</dbReference>
<evidence type="ECO:0000313" key="5">
    <source>
        <dbReference type="Proteomes" id="UP000824176"/>
    </source>
</evidence>
<sequence length="275" mass="31302">MTNISKEQNIELSGRLKNVLSNIENTLNQYGYIEISLPIYEYYDLLQDTVFNFSDESIIRFIDRHTGKTLVLRPDFTPQVCRVVSGMENLPLPMRISYKGTVFRSVEKDRGVKGEENQTGWELFGEESVYGDIEIVLTANDVLKNIGLKGFSFTFGDTLFLNRIKTLTGTSSDEILDAVSERRTHDLKKLVSCLNISDELKSLIVKLPLSFGGMDNIDELINMSSFDKELSERLLFIKNMFNKLLECGIEKDALIFDAAESKGLDYYTGIHFEIL</sequence>
<gene>
    <name evidence="4" type="ORF">H9804_02585</name>
</gene>
<evidence type="ECO:0000256" key="1">
    <source>
        <dbReference type="ARBA" id="ARBA00011738"/>
    </source>
</evidence>
<dbReference type="InterPro" id="IPR045864">
    <property type="entry name" value="aa-tRNA-synth_II/BPL/LPL"/>
</dbReference>
<dbReference type="InterPro" id="IPR004516">
    <property type="entry name" value="HisRS/HisZ"/>
</dbReference>
<dbReference type="PROSITE" id="PS50862">
    <property type="entry name" value="AA_TRNA_LIGASE_II"/>
    <property type="match status" value="1"/>
</dbReference>
<comment type="subunit">
    <text evidence="1">Homodimer.</text>
</comment>
<accession>A0A9D2KBI2</accession>
<dbReference type="Pfam" id="PF13393">
    <property type="entry name" value="tRNA-synt_His"/>
    <property type="match status" value="1"/>
</dbReference>
<keyword evidence="4" id="KW-0328">Glycosyltransferase</keyword>
<organism evidence="4 5">
    <name type="scientific">Candidatus Mucispirillum faecigallinarum</name>
    <dbReference type="NCBI Taxonomy" id="2838699"/>
    <lineage>
        <taxon>Bacteria</taxon>
        <taxon>Pseudomonadati</taxon>
        <taxon>Deferribacterota</taxon>
        <taxon>Deferribacteres</taxon>
        <taxon>Deferribacterales</taxon>
        <taxon>Mucispirillaceae</taxon>
        <taxon>Mucispirillum</taxon>
    </lineage>
</organism>
<dbReference type="SUPFAM" id="SSF55681">
    <property type="entry name" value="Class II aaRS and biotin synthetases"/>
    <property type="match status" value="1"/>
</dbReference>
<dbReference type="GO" id="GO:0004821">
    <property type="term" value="F:histidine-tRNA ligase activity"/>
    <property type="evidence" value="ECO:0007669"/>
    <property type="project" value="TreeGrafter"/>
</dbReference>
<dbReference type="GO" id="GO:0016757">
    <property type="term" value="F:glycosyltransferase activity"/>
    <property type="evidence" value="ECO:0007669"/>
    <property type="project" value="UniProtKB-KW"/>
</dbReference>